<dbReference type="SMART" id="SM00388">
    <property type="entry name" value="HisKA"/>
    <property type="match status" value="1"/>
</dbReference>
<dbReference type="RefSeq" id="WP_283173353.1">
    <property type="nucleotide sequence ID" value="NZ_JAPNOA010000022.1"/>
</dbReference>
<dbReference type="GO" id="GO:0005524">
    <property type="term" value="F:ATP binding"/>
    <property type="evidence" value="ECO:0007669"/>
    <property type="project" value="UniProtKB-KW"/>
</dbReference>
<dbReference type="InterPro" id="IPR003661">
    <property type="entry name" value="HisK_dim/P_dom"/>
</dbReference>
<keyword evidence="7" id="KW-0547">Nucleotide-binding</keyword>
<dbReference type="InterPro" id="IPR003594">
    <property type="entry name" value="HATPase_dom"/>
</dbReference>
<feature type="domain" description="Histidine kinase" evidence="11">
    <location>
        <begin position="289"/>
        <end position="504"/>
    </location>
</feature>
<evidence type="ECO:0000256" key="2">
    <source>
        <dbReference type="ARBA" id="ARBA00004651"/>
    </source>
</evidence>
<dbReference type="Proteomes" id="UP001150830">
    <property type="component" value="Unassembled WGS sequence"/>
</dbReference>
<dbReference type="Gene3D" id="1.10.287.130">
    <property type="match status" value="1"/>
</dbReference>
<evidence type="ECO:0000313" key="13">
    <source>
        <dbReference type="EMBL" id="MCY0965138.1"/>
    </source>
</evidence>
<dbReference type="CDD" id="cd06225">
    <property type="entry name" value="HAMP"/>
    <property type="match status" value="1"/>
</dbReference>
<evidence type="ECO:0000259" key="12">
    <source>
        <dbReference type="PROSITE" id="PS50885"/>
    </source>
</evidence>
<dbReference type="PANTHER" id="PTHR44936:SF10">
    <property type="entry name" value="SENSOR PROTEIN RSTB"/>
    <property type="match status" value="1"/>
</dbReference>
<dbReference type="CDD" id="cd00082">
    <property type="entry name" value="HisKA"/>
    <property type="match status" value="1"/>
</dbReference>
<reference evidence="13" key="1">
    <citation type="submission" date="2022-11" db="EMBL/GenBank/DDBJ databases">
        <title>Parathalassolutuus dongxingensis gen. nov., sp. nov., a novel member of family Oceanospirillaceae isolated from a coastal shrimp pond in Guangxi, China.</title>
        <authorList>
            <person name="Chen H."/>
        </authorList>
    </citation>
    <scope>NUCLEOTIDE SEQUENCE</scope>
    <source>
        <strain evidence="13">G-43</strain>
    </source>
</reference>
<dbReference type="AlphaFoldDB" id="A0A9X3ITF6"/>
<evidence type="ECO:0000256" key="5">
    <source>
        <dbReference type="ARBA" id="ARBA00022553"/>
    </source>
</evidence>
<keyword evidence="8" id="KW-0418">Kinase</keyword>
<dbReference type="Gene3D" id="6.10.340.10">
    <property type="match status" value="1"/>
</dbReference>
<evidence type="ECO:0000256" key="1">
    <source>
        <dbReference type="ARBA" id="ARBA00000085"/>
    </source>
</evidence>
<proteinExistence type="predicted"/>
<keyword evidence="4" id="KW-1003">Cell membrane</keyword>
<dbReference type="InterPro" id="IPR004358">
    <property type="entry name" value="Sig_transdc_His_kin-like_C"/>
</dbReference>
<dbReference type="InterPro" id="IPR036890">
    <property type="entry name" value="HATPase_C_sf"/>
</dbReference>
<dbReference type="PANTHER" id="PTHR44936">
    <property type="entry name" value="SENSOR PROTEIN CREC"/>
    <property type="match status" value="1"/>
</dbReference>
<evidence type="ECO:0000259" key="11">
    <source>
        <dbReference type="PROSITE" id="PS50109"/>
    </source>
</evidence>
<keyword evidence="9 13" id="KW-0067">ATP-binding</keyword>
<dbReference type="PRINTS" id="PR00344">
    <property type="entry name" value="BCTRLSENSOR"/>
</dbReference>
<evidence type="ECO:0000313" key="14">
    <source>
        <dbReference type="Proteomes" id="UP001150830"/>
    </source>
</evidence>
<dbReference type="EMBL" id="JAPNOA010000022">
    <property type="protein sequence ID" value="MCY0965138.1"/>
    <property type="molecule type" value="Genomic_DNA"/>
</dbReference>
<keyword evidence="10" id="KW-0812">Transmembrane</keyword>
<accession>A0A9X3ITF6</accession>
<keyword evidence="10" id="KW-0472">Membrane</keyword>
<dbReference type="Gene3D" id="3.30.565.10">
    <property type="entry name" value="Histidine kinase-like ATPase, C-terminal domain"/>
    <property type="match status" value="1"/>
</dbReference>
<feature type="domain" description="HAMP" evidence="12">
    <location>
        <begin position="229"/>
        <end position="281"/>
    </location>
</feature>
<dbReference type="InterPro" id="IPR036097">
    <property type="entry name" value="HisK_dim/P_sf"/>
</dbReference>
<dbReference type="SUPFAM" id="SSF158472">
    <property type="entry name" value="HAMP domain-like"/>
    <property type="match status" value="1"/>
</dbReference>
<protein>
    <recommendedName>
        <fullName evidence="3">histidine kinase</fullName>
        <ecNumber evidence="3">2.7.13.3</ecNumber>
    </recommendedName>
</protein>
<dbReference type="Pfam" id="PF00672">
    <property type="entry name" value="HAMP"/>
    <property type="match status" value="1"/>
</dbReference>
<feature type="transmembrane region" description="Helical" evidence="10">
    <location>
        <begin position="206"/>
        <end position="228"/>
    </location>
</feature>
<organism evidence="13 14">
    <name type="scientific">Parathalassolituus penaei</name>
    <dbReference type="NCBI Taxonomy" id="2997323"/>
    <lineage>
        <taxon>Bacteria</taxon>
        <taxon>Pseudomonadati</taxon>
        <taxon>Pseudomonadota</taxon>
        <taxon>Gammaproteobacteria</taxon>
        <taxon>Oceanospirillales</taxon>
        <taxon>Oceanospirillaceae</taxon>
        <taxon>Parathalassolituus</taxon>
    </lineage>
</organism>
<comment type="subcellular location">
    <subcellularLocation>
        <location evidence="2">Cell membrane</location>
        <topology evidence="2">Multi-pass membrane protein</topology>
    </subcellularLocation>
</comment>
<keyword evidence="10" id="KW-1133">Transmembrane helix</keyword>
<dbReference type="SUPFAM" id="SSF47384">
    <property type="entry name" value="Homodimeric domain of signal transducing histidine kinase"/>
    <property type="match status" value="1"/>
</dbReference>
<sequence>MINTIFVRAFLTLCLALLVLSLLTCLGVNTAQDVRRHAYWENALGDLLPELVADLSAVAPGESSPAFYARFTVSKNNELGRWLRLRLQQEHRVVYIEDGHLTIYWSLPVGVARLDLGPEGDAVWHRVGWLIEKHFRIAGKSPEDYSNWLAQRLKMPVMPAEADPGSILPGFYLSQLHPGEHQLVVSIEEGQWLVVEPVVLPGPLPLIGWLLVALLNLAAVALVVFWIVSSLESRLRHLDQAIGRLAAGHLSTRVPEVGTDPVGRLGVSFNKVADHIQRLMGIQREMIRAVSHELRTPVARLRFGMQIIEDVTDDAYVHRQLKGMDSDIQELDQLIDEILTYARLEEGGPLLEFQETSLVDIVCQVVDEARPPESVRVVFAGDSDDTQGDMAELESRYIHRAIQNLVGNACRYANTQVRVSCVIGNDTCRVDVEDDGPGIPEEHWGKVFQAFARLDDSRTRSSGGYGLGLSIVRRIAYWHGGRAIVGRSEELGGARFSLVWPRRHVD</sequence>
<dbReference type="InterPro" id="IPR003660">
    <property type="entry name" value="HAMP_dom"/>
</dbReference>
<dbReference type="SMART" id="SM00387">
    <property type="entry name" value="HATPase_c"/>
    <property type="match status" value="1"/>
</dbReference>
<gene>
    <name evidence="13" type="ORF">OUO13_08065</name>
</gene>
<dbReference type="SMART" id="SM00304">
    <property type="entry name" value="HAMP"/>
    <property type="match status" value="1"/>
</dbReference>
<name>A0A9X3ITF6_9GAMM</name>
<comment type="catalytic activity">
    <reaction evidence="1">
        <text>ATP + protein L-histidine = ADP + protein N-phospho-L-histidine.</text>
        <dbReference type="EC" id="2.7.13.3"/>
    </reaction>
</comment>
<evidence type="ECO:0000256" key="4">
    <source>
        <dbReference type="ARBA" id="ARBA00022475"/>
    </source>
</evidence>
<keyword evidence="5" id="KW-0597">Phosphoprotein</keyword>
<dbReference type="Pfam" id="PF00512">
    <property type="entry name" value="HisKA"/>
    <property type="match status" value="1"/>
</dbReference>
<evidence type="ECO:0000256" key="6">
    <source>
        <dbReference type="ARBA" id="ARBA00022679"/>
    </source>
</evidence>
<dbReference type="GO" id="GO:0000155">
    <property type="term" value="F:phosphorelay sensor kinase activity"/>
    <property type="evidence" value="ECO:0007669"/>
    <property type="project" value="InterPro"/>
</dbReference>
<dbReference type="PROSITE" id="PS50885">
    <property type="entry name" value="HAMP"/>
    <property type="match status" value="1"/>
</dbReference>
<keyword evidence="6" id="KW-0808">Transferase</keyword>
<evidence type="ECO:0000256" key="9">
    <source>
        <dbReference type="ARBA" id="ARBA00022840"/>
    </source>
</evidence>
<keyword evidence="14" id="KW-1185">Reference proteome</keyword>
<dbReference type="PROSITE" id="PS50109">
    <property type="entry name" value="HIS_KIN"/>
    <property type="match status" value="1"/>
</dbReference>
<dbReference type="EC" id="2.7.13.3" evidence="3"/>
<comment type="caution">
    <text evidence="13">The sequence shown here is derived from an EMBL/GenBank/DDBJ whole genome shotgun (WGS) entry which is preliminary data.</text>
</comment>
<evidence type="ECO:0000256" key="7">
    <source>
        <dbReference type="ARBA" id="ARBA00022741"/>
    </source>
</evidence>
<dbReference type="InterPro" id="IPR005467">
    <property type="entry name" value="His_kinase_dom"/>
</dbReference>
<dbReference type="GO" id="GO:0005886">
    <property type="term" value="C:plasma membrane"/>
    <property type="evidence" value="ECO:0007669"/>
    <property type="project" value="UniProtKB-SubCell"/>
</dbReference>
<evidence type="ECO:0000256" key="8">
    <source>
        <dbReference type="ARBA" id="ARBA00022777"/>
    </source>
</evidence>
<evidence type="ECO:0000256" key="3">
    <source>
        <dbReference type="ARBA" id="ARBA00012438"/>
    </source>
</evidence>
<dbReference type="SUPFAM" id="SSF55874">
    <property type="entry name" value="ATPase domain of HSP90 chaperone/DNA topoisomerase II/histidine kinase"/>
    <property type="match status" value="1"/>
</dbReference>
<dbReference type="InterPro" id="IPR050980">
    <property type="entry name" value="2C_sensor_his_kinase"/>
</dbReference>
<dbReference type="Pfam" id="PF02518">
    <property type="entry name" value="HATPase_c"/>
    <property type="match status" value="1"/>
</dbReference>
<evidence type="ECO:0000256" key="10">
    <source>
        <dbReference type="SAM" id="Phobius"/>
    </source>
</evidence>